<dbReference type="Proteomes" id="UP001196413">
    <property type="component" value="Unassembled WGS sequence"/>
</dbReference>
<keyword evidence="2" id="KW-1185">Reference proteome</keyword>
<sequence length="151" mass="16451">MDGSETMRYRKPLAVACYNEPRSAHYVGINYGVVPLPPVTKSNTAYFDVLAGDVYVPIHGILSQQYVYEQYAVQNMTGLSTDLSIISLLTTILTVLGCGVVPEGKVFDVLELQARSALLSDAIISSILSQVTVDITYEPLQCQKVLHGPGR</sequence>
<reference evidence="1" key="1">
    <citation type="submission" date="2021-06" db="EMBL/GenBank/DDBJ databases">
        <title>Parelaphostrongylus tenuis whole genome reference sequence.</title>
        <authorList>
            <person name="Garwood T.J."/>
            <person name="Larsen P.A."/>
            <person name="Fountain-Jones N.M."/>
            <person name="Garbe J.R."/>
            <person name="Macchietto M.G."/>
            <person name="Kania S.A."/>
            <person name="Gerhold R.W."/>
            <person name="Richards J.E."/>
            <person name="Wolf T.M."/>
        </authorList>
    </citation>
    <scope>NUCLEOTIDE SEQUENCE</scope>
    <source>
        <strain evidence="1">MNPRO001-30</strain>
        <tissue evidence="1">Meninges</tissue>
    </source>
</reference>
<evidence type="ECO:0000313" key="1">
    <source>
        <dbReference type="EMBL" id="KAJ1369595.1"/>
    </source>
</evidence>
<dbReference type="AlphaFoldDB" id="A0AAD5R4N7"/>
<evidence type="ECO:0000313" key="2">
    <source>
        <dbReference type="Proteomes" id="UP001196413"/>
    </source>
</evidence>
<organism evidence="1 2">
    <name type="scientific">Parelaphostrongylus tenuis</name>
    <name type="common">Meningeal worm</name>
    <dbReference type="NCBI Taxonomy" id="148309"/>
    <lineage>
        <taxon>Eukaryota</taxon>
        <taxon>Metazoa</taxon>
        <taxon>Ecdysozoa</taxon>
        <taxon>Nematoda</taxon>
        <taxon>Chromadorea</taxon>
        <taxon>Rhabditida</taxon>
        <taxon>Rhabditina</taxon>
        <taxon>Rhabditomorpha</taxon>
        <taxon>Strongyloidea</taxon>
        <taxon>Metastrongylidae</taxon>
        <taxon>Parelaphostrongylus</taxon>
    </lineage>
</organism>
<gene>
    <name evidence="1" type="ORF">KIN20_031084</name>
</gene>
<protein>
    <submittedName>
        <fullName evidence="1">Uncharacterized protein</fullName>
    </submittedName>
</protein>
<dbReference type="EMBL" id="JAHQIW010006614">
    <property type="protein sequence ID" value="KAJ1369595.1"/>
    <property type="molecule type" value="Genomic_DNA"/>
</dbReference>
<proteinExistence type="predicted"/>
<name>A0AAD5R4N7_PARTN</name>
<accession>A0AAD5R4N7</accession>
<comment type="caution">
    <text evidence="1">The sequence shown here is derived from an EMBL/GenBank/DDBJ whole genome shotgun (WGS) entry which is preliminary data.</text>
</comment>